<dbReference type="OrthoDB" id="9813910at2"/>
<evidence type="ECO:0000259" key="1">
    <source>
        <dbReference type="Pfam" id="PF18935"/>
    </source>
</evidence>
<dbReference type="Pfam" id="PF18935">
    <property type="entry name" value="DUF5683"/>
    <property type="match status" value="1"/>
</dbReference>
<dbReference type="RefSeq" id="WP_111567686.1">
    <property type="nucleotide sequence ID" value="NZ_QLMI01000008.1"/>
</dbReference>
<evidence type="ECO:0000313" key="2">
    <source>
        <dbReference type="EMBL" id="RAK20182.1"/>
    </source>
</evidence>
<evidence type="ECO:0000313" key="3">
    <source>
        <dbReference type="Proteomes" id="UP000249620"/>
    </source>
</evidence>
<name>A0A327YIJ2_9FLAO</name>
<dbReference type="Proteomes" id="UP000249620">
    <property type="component" value="Unassembled WGS sequence"/>
</dbReference>
<sequence>MKKLHYIFILTCLFLSYEGRAQDEISLVPKDTVKAVIDPNRPARAAFYSALVPGLGQAYNKKYWKIPIVYAGLGAGIYYYTFNQNKYHEYRDEYKRRLDGTSDPNHPIYGGLDNDRLIRAQKFHQKNRDLSALITGAIYILNIVDANIDAHLMQFNVNDNLSLKPDMNQNQMDYRFNYGMTLTYRF</sequence>
<comment type="caution">
    <text evidence="2">The sequence shown here is derived from an EMBL/GenBank/DDBJ whole genome shotgun (WGS) entry which is preliminary data.</text>
</comment>
<dbReference type="InterPro" id="IPR043738">
    <property type="entry name" value="DUF5683"/>
</dbReference>
<dbReference type="AlphaFoldDB" id="A0A327YIJ2"/>
<protein>
    <recommendedName>
        <fullName evidence="1">DUF5683 domain-containing protein</fullName>
    </recommendedName>
</protein>
<reference evidence="2 3" key="1">
    <citation type="submission" date="2018-06" db="EMBL/GenBank/DDBJ databases">
        <title>Genomic Encyclopedia of Type Strains, Phase III (KMG-III): the genomes of soil and plant-associated and newly described type strains.</title>
        <authorList>
            <person name="Whitman W."/>
        </authorList>
    </citation>
    <scope>NUCLEOTIDE SEQUENCE [LARGE SCALE GENOMIC DNA]</scope>
    <source>
        <strain evidence="2 3">CGMCC 1.12398</strain>
    </source>
</reference>
<keyword evidence="3" id="KW-1185">Reference proteome</keyword>
<dbReference type="EMBL" id="QLMI01000008">
    <property type="protein sequence ID" value="RAK20182.1"/>
    <property type="molecule type" value="Genomic_DNA"/>
</dbReference>
<proteinExistence type="predicted"/>
<gene>
    <name evidence="2" type="ORF">B0I03_10875</name>
</gene>
<feature type="domain" description="DUF5683" evidence="1">
    <location>
        <begin position="39"/>
        <end position="186"/>
    </location>
</feature>
<accession>A0A327YIJ2</accession>
<organism evidence="2 3">
    <name type="scientific">Flavobacterium aquaticum</name>
    <dbReference type="NCBI Taxonomy" id="1236486"/>
    <lineage>
        <taxon>Bacteria</taxon>
        <taxon>Pseudomonadati</taxon>
        <taxon>Bacteroidota</taxon>
        <taxon>Flavobacteriia</taxon>
        <taxon>Flavobacteriales</taxon>
        <taxon>Flavobacteriaceae</taxon>
        <taxon>Flavobacterium</taxon>
    </lineage>
</organism>